<comment type="function">
    <text evidence="9">Catalyzes the ATP-dependent phosphorylation of N-acetyl-L-glutamate.</text>
</comment>
<evidence type="ECO:0000256" key="7">
    <source>
        <dbReference type="ARBA" id="ARBA00022840"/>
    </source>
</evidence>
<feature type="site" description="Transition state stabilizer" evidence="9">
    <location>
        <position position="225"/>
    </location>
</feature>
<comment type="subcellular location">
    <subcellularLocation>
        <location evidence="9">Cytoplasm</location>
    </subcellularLocation>
</comment>
<evidence type="ECO:0000259" key="10">
    <source>
        <dbReference type="Pfam" id="PF00696"/>
    </source>
</evidence>
<evidence type="ECO:0000256" key="2">
    <source>
        <dbReference type="ARBA" id="ARBA00022571"/>
    </source>
</evidence>
<dbReference type="Proteomes" id="UP001185092">
    <property type="component" value="Unassembled WGS sequence"/>
</dbReference>
<dbReference type="CDD" id="cd04238">
    <property type="entry name" value="AAK_NAGK-like"/>
    <property type="match status" value="1"/>
</dbReference>
<dbReference type="EC" id="2.7.2.8" evidence="9"/>
<keyword evidence="4 9" id="KW-0808">Transferase</keyword>
<feature type="binding site" evidence="9">
    <location>
        <begin position="40"/>
        <end position="41"/>
    </location>
    <ligand>
        <name>substrate</name>
    </ligand>
</feature>
<keyword evidence="12" id="KW-1185">Reference proteome</keyword>
<evidence type="ECO:0000256" key="1">
    <source>
        <dbReference type="ARBA" id="ARBA00004828"/>
    </source>
</evidence>
<evidence type="ECO:0000313" key="12">
    <source>
        <dbReference type="Proteomes" id="UP001185092"/>
    </source>
</evidence>
<dbReference type="PIRSF" id="PIRSF000728">
    <property type="entry name" value="NAGK"/>
    <property type="match status" value="1"/>
</dbReference>
<evidence type="ECO:0000256" key="5">
    <source>
        <dbReference type="ARBA" id="ARBA00022741"/>
    </source>
</evidence>
<dbReference type="SUPFAM" id="SSF53633">
    <property type="entry name" value="Carbamate kinase-like"/>
    <property type="match status" value="1"/>
</dbReference>
<keyword evidence="3 9" id="KW-0028">Amino-acid biosynthesis</keyword>
<dbReference type="InterPro" id="IPR037528">
    <property type="entry name" value="ArgB"/>
</dbReference>
<dbReference type="HAMAP" id="MF_00082">
    <property type="entry name" value="ArgB"/>
    <property type="match status" value="1"/>
</dbReference>
<keyword evidence="6 9" id="KW-0418">Kinase</keyword>
<dbReference type="InterPro" id="IPR001048">
    <property type="entry name" value="Asp/Glu/Uridylate_kinase"/>
</dbReference>
<dbReference type="AlphaFoldDB" id="A0AAE3XNJ9"/>
<dbReference type="PANTHER" id="PTHR23342:SF0">
    <property type="entry name" value="N-ACETYLGLUTAMATE SYNTHASE, MITOCHONDRIAL"/>
    <property type="match status" value="1"/>
</dbReference>
<feature type="binding site" evidence="9">
    <location>
        <position position="159"/>
    </location>
    <ligand>
        <name>substrate</name>
    </ligand>
</feature>
<dbReference type="Gene3D" id="3.40.1160.10">
    <property type="entry name" value="Acetylglutamate kinase-like"/>
    <property type="match status" value="1"/>
</dbReference>
<reference evidence="11" key="1">
    <citation type="submission" date="2023-07" db="EMBL/GenBank/DDBJ databases">
        <title>Genomic Encyclopedia of Type Strains, Phase IV (KMG-IV): sequencing the most valuable type-strain genomes for metagenomic binning, comparative biology and taxonomic classification.</title>
        <authorList>
            <person name="Goeker M."/>
        </authorList>
    </citation>
    <scope>NUCLEOTIDE SEQUENCE</scope>
    <source>
        <strain evidence="11">DSM 26174</strain>
    </source>
</reference>
<name>A0AAE3XNJ9_9BACT</name>
<evidence type="ECO:0000256" key="3">
    <source>
        <dbReference type="ARBA" id="ARBA00022605"/>
    </source>
</evidence>
<dbReference type="GO" id="GO:0042450">
    <property type="term" value="P:L-arginine biosynthetic process via ornithine"/>
    <property type="evidence" value="ECO:0007669"/>
    <property type="project" value="UniProtKB-UniRule"/>
</dbReference>
<keyword evidence="7 9" id="KW-0067">ATP-binding</keyword>
<dbReference type="InterPro" id="IPR036393">
    <property type="entry name" value="AceGlu_kinase-like_sf"/>
</dbReference>
<dbReference type="GO" id="GO:0003991">
    <property type="term" value="F:acetylglutamate kinase activity"/>
    <property type="evidence" value="ECO:0007669"/>
    <property type="project" value="UniProtKB-UniRule"/>
</dbReference>
<dbReference type="GO" id="GO:0005737">
    <property type="term" value="C:cytoplasm"/>
    <property type="evidence" value="ECO:0007669"/>
    <property type="project" value="UniProtKB-SubCell"/>
</dbReference>
<feature type="domain" description="Aspartate/glutamate/uridylate kinase" evidence="10">
    <location>
        <begin position="4"/>
        <end position="244"/>
    </location>
</feature>
<proteinExistence type="inferred from homology"/>
<evidence type="ECO:0000313" key="11">
    <source>
        <dbReference type="EMBL" id="MDR6239752.1"/>
    </source>
</evidence>
<feature type="site" description="Transition state stabilizer" evidence="9">
    <location>
        <position position="8"/>
    </location>
</feature>
<feature type="binding site" evidence="9">
    <location>
        <position position="62"/>
    </location>
    <ligand>
        <name>substrate</name>
    </ligand>
</feature>
<dbReference type="Pfam" id="PF00696">
    <property type="entry name" value="AA_kinase"/>
    <property type="match status" value="1"/>
</dbReference>
<evidence type="ECO:0000256" key="6">
    <source>
        <dbReference type="ARBA" id="ARBA00022777"/>
    </source>
</evidence>
<dbReference type="GO" id="GO:0005524">
    <property type="term" value="F:ATP binding"/>
    <property type="evidence" value="ECO:0007669"/>
    <property type="project" value="UniProtKB-UniRule"/>
</dbReference>
<comment type="similarity">
    <text evidence="9">Belongs to the acetylglutamate kinase family. ArgB subfamily.</text>
</comment>
<protein>
    <recommendedName>
        <fullName evidence="9">Acetylglutamate kinase</fullName>
        <ecNumber evidence="9">2.7.2.8</ecNumber>
    </recommendedName>
    <alternativeName>
        <fullName evidence="9">N-acetyl-L-glutamate 5-phosphotransferase</fullName>
    </alternativeName>
    <alternativeName>
        <fullName evidence="9">NAG kinase</fullName>
        <shortName evidence="9">NAGK</shortName>
    </alternativeName>
</protein>
<keyword evidence="5 9" id="KW-0547">Nucleotide-binding</keyword>
<dbReference type="InterPro" id="IPR004662">
    <property type="entry name" value="AcgluKinase_fam"/>
</dbReference>
<dbReference type="RefSeq" id="WP_309939514.1">
    <property type="nucleotide sequence ID" value="NZ_AP025305.1"/>
</dbReference>
<dbReference type="EMBL" id="JAVDQD010000003">
    <property type="protein sequence ID" value="MDR6239752.1"/>
    <property type="molecule type" value="Genomic_DNA"/>
</dbReference>
<comment type="catalytic activity">
    <reaction evidence="8 9">
        <text>N-acetyl-L-glutamate + ATP = N-acetyl-L-glutamyl 5-phosphate + ADP</text>
        <dbReference type="Rhea" id="RHEA:14629"/>
        <dbReference type="ChEBI" id="CHEBI:30616"/>
        <dbReference type="ChEBI" id="CHEBI:44337"/>
        <dbReference type="ChEBI" id="CHEBI:57936"/>
        <dbReference type="ChEBI" id="CHEBI:456216"/>
        <dbReference type="EC" id="2.7.2.8"/>
    </reaction>
</comment>
<dbReference type="NCBIfam" id="TIGR00761">
    <property type="entry name" value="argB"/>
    <property type="match status" value="1"/>
</dbReference>
<keyword evidence="9" id="KW-0963">Cytoplasm</keyword>
<comment type="caution">
    <text evidence="11">The sequence shown here is derived from an EMBL/GenBank/DDBJ whole genome shotgun (WGS) entry which is preliminary data.</text>
</comment>
<evidence type="ECO:0000256" key="8">
    <source>
        <dbReference type="ARBA" id="ARBA00048141"/>
    </source>
</evidence>
<sequence>MEQLKIIKIGGNIIDDENALESFLNDFSKIHGKKILIHGGGKIATKVSQALGIQTQMHEGRRITCKDTIDVVTMTYAGLINKKIVAELQKYDCNAIGLTGADGNLIPSIKRPVKDIDYGFVGDVKEDKINTSLLQLFISKEICPVFCAITHDENGQLLNTNADTIAATIAKSLSKVYNVDLIYCFEKNGVLADINDNNSVIKNITPENFDKLKSEGIIANGMIPKLSNAFDALDYGVNRVIIKNAQYISDDSGTFITQN</sequence>
<accession>A0AAE3XNJ9</accession>
<evidence type="ECO:0000256" key="4">
    <source>
        <dbReference type="ARBA" id="ARBA00022679"/>
    </source>
</evidence>
<dbReference type="PANTHER" id="PTHR23342">
    <property type="entry name" value="N-ACETYLGLUTAMATE SYNTHASE"/>
    <property type="match status" value="1"/>
</dbReference>
<gene>
    <name evidence="9" type="primary">argB</name>
    <name evidence="11" type="ORF">HNQ88_002800</name>
</gene>
<keyword evidence="2 9" id="KW-0055">Arginine biosynthesis</keyword>
<comment type="pathway">
    <text evidence="1 9">Amino-acid biosynthesis; L-arginine biosynthesis; N(2)-acetyl-L-ornithine from L-glutamate: step 2/4.</text>
</comment>
<organism evidence="11 12">
    <name type="scientific">Aureibacter tunicatorum</name>
    <dbReference type="NCBI Taxonomy" id="866807"/>
    <lineage>
        <taxon>Bacteria</taxon>
        <taxon>Pseudomonadati</taxon>
        <taxon>Bacteroidota</taxon>
        <taxon>Cytophagia</taxon>
        <taxon>Cytophagales</taxon>
        <taxon>Persicobacteraceae</taxon>
        <taxon>Aureibacter</taxon>
    </lineage>
</organism>
<evidence type="ECO:0000256" key="9">
    <source>
        <dbReference type="HAMAP-Rule" id="MF_00082"/>
    </source>
</evidence>